<sequence>MIFRNLDENFDFTFGKGKSNYLSEVDAIGLHIKTRLLSWVGDCFFALEDGVDWVNRLGSKNQRALLEADLRRIVLQSDGVTGIISFDTYLNAANRDFTASYNVTTVYSSDLSDTLQVGN</sequence>
<dbReference type="EMBL" id="SMFL01000002">
    <property type="protein sequence ID" value="TDE17723.1"/>
    <property type="molecule type" value="Genomic_DNA"/>
</dbReference>
<proteinExistence type="predicted"/>
<accession>A0A4R5E1M1</accession>
<dbReference type="Pfam" id="PF10934">
    <property type="entry name" value="Sheath_initiator"/>
    <property type="match status" value="1"/>
</dbReference>
<keyword evidence="2" id="KW-1185">Reference proteome</keyword>
<gene>
    <name evidence="1" type="ORF">E0F88_07480</name>
</gene>
<dbReference type="InterPro" id="IPR020288">
    <property type="entry name" value="Sheath_initiator"/>
</dbReference>
<evidence type="ECO:0000313" key="1">
    <source>
        <dbReference type="EMBL" id="TDE17723.1"/>
    </source>
</evidence>
<comment type="caution">
    <text evidence="1">The sequence shown here is derived from an EMBL/GenBank/DDBJ whole genome shotgun (WGS) entry which is preliminary data.</text>
</comment>
<name>A0A4R5E1M1_9BACT</name>
<dbReference type="Proteomes" id="UP000294850">
    <property type="component" value="Unassembled WGS sequence"/>
</dbReference>
<evidence type="ECO:0008006" key="3">
    <source>
        <dbReference type="Google" id="ProtNLM"/>
    </source>
</evidence>
<protein>
    <recommendedName>
        <fullName evidence="3">DUF2634 domain-containing protein</fullName>
    </recommendedName>
</protein>
<evidence type="ECO:0000313" key="2">
    <source>
        <dbReference type="Proteomes" id="UP000294850"/>
    </source>
</evidence>
<dbReference type="RefSeq" id="WP_131957589.1">
    <property type="nucleotide sequence ID" value="NZ_SMFL01000002.1"/>
</dbReference>
<organism evidence="1 2">
    <name type="scientific">Dyadobacter psychrotolerans</name>
    <dbReference type="NCBI Taxonomy" id="2541721"/>
    <lineage>
        <taxon>Bacteria</taxon>
        <taxon>Pseudomonadati</taxon>
        <taxon>Bacteroidota</taxon>
        <taxon>Cytophagia</taxon>
        <taxon>Cytophagales</taxon>
        <taxon>Spirosomataceae</taxon>
        <taxon>Dyadobacter</taxon>
    </lineage>
</organism>
<dbReference type="OrthoDB" id="9812969at2"/>
<reference evidence="1 2" key="1">
    <citation type="submission" date="2019-03" db="EMBL/GenBank/DDBJ databases">
        <title>Dyadobacter AR-3-6 sp. nov., isolated from arctic soil.</title>
        <authorList>
            <person name="Chaudhary D.K."/>
        </authorList>
    </citation>
    <scope>NUCLEOTIDE SEQUENCE [LARGE SCALE GENOMIC DNA]</scope>
    <source>
        <strain evidence="1 2">AR-3-6</strain>
    </source>
</reference>
<dbReference type="AlphaFoldDB" id="A0A4R5E1M1"/>